<dbReference type="Proteomes" id="UP000008694">
    <property type="component" value="Unassembled WGS sequence"/>
</dbReference>
<accession>D7KRT1</accession>
<protein>
    <submittedName>
        <fullName evidence="1">Predicted protein</fullName>
    </submittedName>
</protein>
<reference evidence="2" key="1">
    <citation type="journal article" date="2011" name="Nat. Genet.">
        <title>The Arabidopsis lyrata genome sequence and the basis of rapid genome size change.</title>
        <authorList>
            <person name="Hu T.T."/>
            <person name="Pattyn P."/>
            <person name="Bakker E.G."/>
            <person name="Cao J."/>
            <person name="Cheng J.-F."/>
            <person name="Clark R.M."/>
            <person name="Fahlgren N."/>
            <person name="Fawcett J.A."/>
            <person name="Grimwood J."/>
            <person name="Gundlach H."/>
            <person name="Haberer G."/>
            <person name="Hollister J.D."/>
            <person name="Ossowski S."/>
            <person name="Ottilar R.P."/>
            <person name="Salamov A.A."/>
            <person name="Schneeberger K."/>
            <person name="Spannagl M."/>
            <person name="Wang X."/>
            <person name="Yang L."/>
            <person name="Nasrallah M.E."/>
            <person name="Bergelson J."/>
            <person name="Carrington J.C."/>
            <person name="Gaut B.S."/>
            <person name="Schmutz J."/>
            <person name="Mayer K.F.X."/>
            <person name="Van de Peer Y."/>
            <person name="Grigoriev I.V."/>
            <person name="Nordborg M."/>
            <person name="Weigel D."/>
            <person name="Guo Y.-L."/>
        </authorList>
    </citation>
    <scope>NUCLEOTIDE SEQUENCE [LARGE SCALE GENOMIC DNA]</scope>
    <source>
        <strain evidence="2">cv. MN47</strain>
    </source>
</reference>
<evidence type="ECO:0000313" key="2">
    <source>
        <dbReference type="Proteomes" id="UP000008694"/>
    </source>
</evidence>
<evidence type="ECO:0000313" key="1">
    <source>
        <dbReference type="EMBL" id="EFH63163.1"/>
    </source>
</evidence>
<sequence length="156" mass="18665">MWPSGDLTIARLRGIDPWPRPTGQLLHKWQPLDQEHLVNRSQVVRDLIECCDGKSNPIRFSLLTSDEIRKDTNNYSRFWIRFSLQMVFRQEREPSHDTHQERCLLVDWLERISFVPRHSTDSSFINVMVYHRVQKLDIRDETWKRRPKIAQDIATA</sequence>
<organism evidence="2">
    <name type="scientific">Arabidopsis lyrata subsp. lyrata</name>
    <name type="common">Lyre-leaved rock-cress</name>
    <dbReference type="NCBI Taxonomy" id="81972"/>
    <lineage>
        <taxon>Eukaryota</taxon>
        <taxon>Viridiplantae</taxon>
        <taxon>Streptophyta</taxon>
        <taxon>Embryophyta</taxon>
        <taxon>Tracheophyta</taxon>
        <taxon>Spermatophyta</taxon>
        <taxon>Magnoliopsida</taxon>
        <taxon>eudicotyledons</taxon>
        <taxon>Gunneridae</taxon>
        <taxon>Pentapetalae</taxon>
        <taxon>rosids</taxon>
        <taxon>malvids</taxon>
        <taxon>Brassicales</taxon>
        <taxon>Brassicaceae</taxon>
        <taxon>Camelineae</taxon>
        <taxon>Arabidopsis</taxon>
    </lineage>
</organism>
<dbReference type="AlphaFoldDB" id="D7KRT1"/>
<gene>
    <name evidence="1" type="ORF">ARALYDRAFT_675850</name>
</gene>
<proteinExistence type="predicted"/>
<name>D7KRT1_ARALL</name>
<dbReference type="EMBL" id="GL348714">
    <property type="protein sequence ID" value="EFH63163.1"/>
    <property type="molecule type" value="Genomic_DNA"/>
</dbReference>
<dbReference type="HOGENOM" id="CLU_1689111_0_0_1"/>
<keyword evidence="2" id="KW-1185">Reference proteome</keyword>
<dbReference type="eggNOG" id="KOG1187">
    <property type="taxonomic scope" value="Eukaryota"/>
</dbReference>
<dbReference type="Gramene" id="Al_scaffold_0002_1000">
    <property type="protein sequence ID" value="Al_scaffold_0002_1000"/>
    <property type="gene ID" value="Al_scaffold_0002_1000"/>
</dbReference>